<sequence>MKKIMMAVFCVMAMVLTAHADNSWERVQKAGKLMIGLDDAFAPMGYRLEDGTLVGFDVDAAEALGERMGIAIEWHPTAWDGVIHSLNSGKFDCIWNGMTITPTRAEQVNFTEPYIMDGQVVVVRFNETRFASYEDLGGMVVGLQKGSSALNALQALPEAPRDVREYADNPKALLDLESGRLDAVIIDNVVGRDAISKRIGRYKVLPGFITKEPFGVAFRKAEHSLRNRVQAELDAMVADGTLGLISEKWFGENIVDKASW</sequence>
<dbReference type="InterPro" id="IPR001638">
    <property type="entry name" value="Solute-binding_3/MltF_N"/>
</dbReference>
<evidence type="ECO:0000256" key="2">
    <source>
        <dbReference type="SAM" id="SignalP"/>
    </source>
</evidence>
<dbReference type="RefSeq" id="WP_265423720.1">
    <property type="nucleotide sequence ID" value="NZ_JAPFPW010000002.1"/>
</dbReference>
<gene>
    <name evidence="4" type="ORF">OOT00_02550</name>
</gene>
<dbReference type="EMBL" id="JAPFPW010000002">
    <property type="protein sequence ID" value="MCW7752859.1"/>
    <property type="molecule type" value="Genomic_DNA"/>
</dbReference>
<evidence type="ECO:0000313" key="5">
    <source>
        <dbReference type="Proteomes" id="UP001209681"/>
    </source>
</evidence>
<dbReference type="Proteomes" id="UP001209681">
    <property type="component" value="Unassembled WGS sequence"/>
</dbReference>
<feature type="domain" description="Solute-binding protein family 3/N-terminal" evidence="3">
    <location>
        <begin position="32"/>
        <end position="253"/>
    </location>
</feature>
<comment type="caution">
    <text evidence="4">The sequence shown here is derived from an EMBL/GenBank/DDBJ whole genome shotgun (WGS) entry which is preliminary data.</text>
</comment>
<dbReference type="PANTHER" id="PTHR35936">
    <property type="entry name" value="MEMBRANE-BOUND LYTIC MUREIN TRANSGLYCOSYLASE F"/>
    <property type="match status" value="1"/>
</dbReference>
<proteinExistence type="predicted"/>
<dbReference type="CDD" id="cd00996">
    <property type="entry name" value="PBP2_AatB_like"/>
    <property type="match status" value="1"/>
</dbReference>
<keyword evidence="1 2" id="KW-0732">Signal</keyword>
<protein>
    <submittedName>
        <fullName evidence="4">Amino acid ABC transporter substrate-binding protein</fullName>
    </submittedName>
</protein>
<dbReference type="SMART" id="SM00062">
    <property type="entry name" value="PBPb"/>
    <property type="match status" value="1"/>
</dbReference>
<evidence type="ECO:0000259" key="3">
    <source>
        <dbReference type="SMART" id="SM00062"/>
    </source>
</evidence>
<evidence type="ECO:0000256" key="1">
    <source>
        <dbReference type="ARBA" id="ARBA00022729"/>
    </source>
</evidence>
<dbReference type="SUPFAM" id="SSF53850">
    <property type="entry name" value="Periplasmic binding protein-like II"/>
    <property type="match status" value="1"/>
</dbReference>
<dbReference type="Gene3D" id="3.40.190.10">
    <property type="entry name" value="Periplasmic binding protein-like II"/>
    <property type="match status" value="2"/>
</dbReference>
<accession>A0ABT3N5X9</accession>
<feature type="signal peptide" evidence="2">
    <location>
        <begin position="1"/>
        <end position="20"/>
    </location>
</feature>
<feature type="chain" id="PRO_5046663923" evidence="2">
    <location>
        <begin position="21"/>
        <end position="260"/>
    </location>
</feature>
<dbReference type="PANTHER" id="PTHR35936:SF35">
    <property type="entry name" value="L-CYSTINE-BINDING PROTEIN TCYJ"/>
    <property type="match status" value="1"/>
</dbReference>
<name>A0ABT3N5X9_9BACT</name>
<keyword evidence="5" id="KW-1185">Reference proteome</keyword>
<reference evidence="4 5" key="1">
    <citation type="submission" date="2022-11" db="EMBL/GenBank/DDBJ databases">
        <title>Desulfobotulus tamanensis H1 sp. nov. - anaerobic, alkaliphilic, sulphate reducing bacterium isolated from terrestrial mud volcano.</title>
        <authorList>
            <person name="Frolova A."/>
            <person name="Merkel A.Y."/>
            <person name="Slobodkin A.I."/>
        </authorList>
    </citation>
    <scope>NUCLEOTIDE SEQUENCE [LARGE SCALE GENOMIC DNA]</scope>
    <source>
        <strain evidence="4 5">H1</strain>
    </source>
</reference>
<dbReference type="Pfam" id="PF00497">
    <property type="entry name" value="SBP_bac_3"/>
    <property type="match status" value="1"/>
</dbReference>
<organism evidence="4 5">
    <name type="scientific">Desulfobotulus pelophilus</name>
    <dbReference type="NCBI Taxonomy" id="2823377"/>
    <lineage>
        <taxon>Bacteria</taxon>
        <taxon>Pseudomonadati</taxon>
        <taxon>Thermodesulfobacteriota</taxon>
        <taxon>Desulfobacteria</taxon>
        <taxon>Desulfobacterales</taxon>
        <taxon>Desulfobacteraceae</taxon>
        <taxon>Desulfobotulus</taxon>
    </lineage>
</organism>
<evidence type="ECO:0000313" key="4">
    <source>
        <dbReference type="EMBL" id="MCW7752859.1"/>
    </source>
</evidence>